<comment type="caution">
    <text evidence="2">The sequence shown here is derived from an EMBL/GenBank/DDBJ whole genome shotgun (WGS) entry which is preliminary data.</text>
</comment>
<gene>
    <name evidence="2" type="ORF">Tci_536228</name>
</gene>
<evidence type="ECO:0000256" key="1">
    <source>
        <dbReference type="SAM" id="MobiDB-lite"/>
    </source>
</evidence>
<protein>
    <submittedName>
        <fullName evidence="2">Uncharacterized protein</fullName>
    </submittedName>
</protein>
<accession>A0A699IGK5</accession>
<feature type="region of interest" description="Disordered" evidence="1">
    <location>
        <begin position="113"/>
        <end position="148"/>
    </location>
</feature>
<feature type="compositionally biased region" description="Acidic residues" evidence="1">
    <location>
        <begin position="196"/>
        <end position="212"/>
    </location>
</feature>
<feature type="compositionally biased region" description="Polar residues" evidence="1">
    <location>
        <begin position="136"/>
        <end position="148"/>
    </location>
</feature>
<evidence type="ECO:0000313" key="2">
    <source>
        <dbReference type="EMBL" id="GEZ64255.1"/>
    </source>
</evidence>
<dbReference type="EMBL" id="BKCJ010304397">
    <property type="protein sequence ID" value="GEZ64255.1"/>
    <property type="molecule type" value="Genomic_DNA"/>
</dbReference>
<feature type="compositionally biased region" description="Basic residues" evidence="1">
    <location>
        <begin position="119"/>
        <end position="128"/>
    </location>
</feature>
<name>A0A699IGK5_TANCI</name>
<proteinExistence type="predicted"/>
<organism evidence="2">
    <name type="scientific">Tanacetum cinerariifolium</name>
    <name type="common">Dalmatian daisy</name>
    <name type="synonym">Chrysanthemum cinerariifolium</name>
    <dbReference type="NCBI Taxonomy" id="118510"/>
    <lineage>
        <taxon>Eukaryota</taxon>
        <taxon>Viridiplantae</taxon>
        <taxon>Streptophyta</taxon>
        <taxon>Embryophyta</taxon>
        <taxon>Tracheophyta</taxon>
        <taxon>Spermatophyta</taxon>
        <taxon>Magnoliopsida</taxon>
        <taxon>eudicotyledons</taxon>
        <taxon>Gunneridae</taxon>
        <taxon>Pentapetalae</taxon>
        <taxon>asterids</taxon>
        <taxon>campanulids</taxon>
        <taxon>Asterales</taxon>
        <taxon>Asteraceae</taxon>
        <taxon>Asteroideae</taxon>
        <taxon>Anthemideae</taxon>
        <taxon>Anthemidinae</taxon>
        <taxon>Tanacetum</taxon>
    </lineage>
</organism>
<feature type="region of interest" description="Disordered" evidence="1">
    <location>
        <begin position="162"/>
        <end position="212"/>
    </location>
</feature>
<sequence>MDKRKRFKLNLEIFRDIFKIFPRVQSQDFDALLTDEEIMSFLRELEHTREINSLNDVVVDHMHQPWRTFAALIKKSLSGKTTGLDNLRATPPNKARKFKKPASLKLTIVSVSTKEPTGKSKRVKRHAKKDFYKTHPSGSGTITKTSPSVSKIKPFVTSEGIGVKLGVPDVAKEESSESGAKSWGNDKDDSNNEQDSNGEDSDQEKDSDDDKP</sequence>
<reference evidence="2" key="1">
    <citation type="journal article" date="2019" name="Sci. Rep.">
        <title>Draft genome of Tanacetum cinerariifolium, the natural source of mosquito coil.</title>
        <authorList>
            <person name="Yamashiro T."/>
            <person name="Shiraishi A."/>
            <person name="Satake H."/>
            <person name="Nakayama K."/>
        </authorList>
    </citation>
    <scope>NUCLEOTIDE SEQUENCE</scope>
</reference>
<dbReference type="AlphaFoldDB" id="A0A699IGK5"/>